<dbReference type="EMBL" id="JAPCHY010000001">
    <property type="protein sequence ID" value="MCW4470964.1"/>
    <property type="molecule type" value="Genomic_DNA"/>
</dbReference>
<accession>A0ABT3JR46</accession>
<dbReference type="Proteomes" id="UP001209922">
    <property type="component" value="Unassembled WGS sequence"/>
</dbReference>
<dbReference type="Gene3D" id="3.40.50.1820">
    <property type="entry name" value="alpha/beta hydrolase"/>
    <property type="match status" value="1"/>
</dbReference>
<keyword evidence="2" id="KW-0378">Hydrolase</keyword>
<dbReference type="PANTHER" id="PTHR46623:SF6">
    <property type="entry name" value="ALPHA_BETA-HYDROLASES SUPERFAMILY PROTEIN"/>
    <property type="match status" value="1"/>
</dbReference>
<gene>
    <name evidence="2" type="ORF">OK345_00330</name>
</gene>
<comment type="caution">
    <text evidence="2">The sequence shown here is derived from an EMBL/GenBank/DDBJ whole genome shotgun (WGS) entry which is preliminary data.</text>
</comment>
<dbReference type="InterPro" id="IPR051049">
    <property type="entry name" value="Dienelactone_hydrolase-like"/>
</dbReference>
<dbReference type="InterPro" id="IPR002925">
    <property type="entry name" value="Dienelactn_hydro"/>
</dbReference>
<sequence length="219" mass="23391">MGHWTTLDTARGQVAAWHAAPTSRPLGGLVVIQEIFGANAHVRAVADGFAAAGYEVLAPAFFDLVEKNAELDYDPAGRDKGLALVEALGVEAALEVVAAAAAALAPAGKVGTVGYCWGGTIALLAALRLGLPSVSYYGARNLRYLDEKPQAAVMFHFGSLDGRIPGEAIQQHRERLPQMPVFVYPAGHAFNRDGDPHYHEASARLARERTLAFFSENLR</sequence>
<organism evidence="2 3">
    <name type="scientific">Xanthomonas chitinilytica</name>
    <dbReference type="NCBI Taxonomy" id="2989819"/>
    <lineage>
        <taxon>Bacteria</taxon>
        <taxon>Pseudomonadati</taxon>
        <taxon>Pseudomonadota</taxon>
        <taxon>Gammaproteobacteria</taxon>
        <taxon>Lysobacterales</taxon>
        <taxon>Lysobacteraceae</taxon>
        <taxon>Xanthomonas</taxon>
    </lineage>
</organism>
<evidence type="ECO:0000259" key="1">
    <source>
        <dbReference type="Pfam" id="PF01738"/>
    </source>
</evidence>
<evidence type="ECO:0000313" key="3">
    <source>
        <dbReference type="Proteomes" id="UP001209922"/>
    </source>
</evidence>
<dbReference type="Pfam" id="PF01738">
    <property type="entry name" value="DLH"/>
    <property type="match status" value="1"/>
</dbReference>
<reference evidence="2 3" key="1">
    <citation type="submission" date="2022-10" db="EMBL/GenBank/DDBJ databases">
        <title>Xanthomonas sp. H13-6.</title>
        <authorList>
            <person name="Liu X."/>
            <person name="Deng Z."/>
            <person name="Jiang Y."/>
            <person name="Yu T."/>
            <person name="Ai J."/>
        </authorList>
    </citation>
    <scope>NUCLEOTIDE SEQUENCE [LARGE SCALE GENOMIC DNA]</scope>
    <source>
        <strain evidence="2 3">H13-6</strain>
    </source>
</reference>
<name>A0ABT3JR46_9XANT</name>
<dbReference type="InterPro" id="IPR029058">
    <property type="entry name" value="AB_hydrolase_fold"/>
</dbReference>
<protein>
    <submittedName>
        <fullName evidence="2">Dienelactone hydrolase family protein</fullName>
    </submittedName>
</protein>
<dbReference type="GO" id="GO:0016787">
    <property type="term" value="F:hydrolase activity"/>
    <property type="evidence" value="ECO:0007669"/>
    <property type="project" value="UniProtKB-KW"/>
</dbReference>
<keyword evidence="3" id="KW-1185">Reference proteome</keyword>
<proteinExistence type="predicted"/>
<evidence type="ECO:0000313" key="2">
    <source>
        <dbReference type="EMBL" id="MCW4470964.1"/>
    </source>
</evidence>
<dbReference type="RefSeq" id="WP_265125177.1">
    <property type="nucleotide sequence ID" value="NZ_JAPCHY010000001.1"/>
</dbReference>
<dbReference type="PANTHER" id="PTHR46623">
    <property type="entry name" value="CARBOXYMETHYLENEBUTENOLIDASE-RELATED"/>
    <property type="match status" value="1"/>
</dbReference>
<feature type="domain" description="Dienelactone hydrolase" evidence="1">
    <location>
        <begin position="15"/>
        <end position="216"/>
    </location>
</feature>
<dbReference type="SUPFAM" id="SSF53474">
    <property type="entry name" value="alpha/beta-Hydrolases"/>
    <property type="match status" value="1"/>
</dbReference>